<dbReference type="SUPFAM" id="SSF53335">
    <property type="entry name" value="S-adenosyl-L-methionine-dependent methyltransferases"/>
    <property type="match status" value="1"/>
</dbReference>
<dbReference type="InterPro" id="IPR001525">
    <property type="entry name" value="C5_MeTfrase"/>
</dbReference>
<evidence type="ECO:0000313" key="8">
    <source>
        <dbReference type="Proteomes" id="UP000016860"/>
    </source>
</evidence>
<organism evidence="7 8">
    <name type="scientific">Ruminiclostridium papyrosolvens C7</name>
    <dbReference type="NCBI Taxonomy" id="1330534"/>
    <lineage>
        <taxon>Bacteria</taxon>
        <taxon>Bacillati</taxon>
        <taxon>Bacillota</taxon>
        <taxon>Clostridia</taxon>
        <taxon>Eubacteriales</taxon>
        <taxon>Oscillospiraceae</taxon>
        <taxon>Ruminiclostridium</taxon>
    </lineage>
</organism>
<dbReference type="STRING" id="1330534.L323_15310"/>
<dbReference type="GO" id="GO:0003886">
    <property type="term" value="F:DNA (cytosine-5-)-methyltransferase activity"/>
    <property type="evidence" value="ECO:0007669"/>
    <property type="project" value="UniProtKB-EC"/>
</dbReference>
<keyword evidence="4 6" id="KW-0949">S-adenosyl-L-methionine</keyword>
<keyword evidence="2 6" id="KW-0489">Methyltransferase</keyword>
<comment type="caution">
    <text evidence="7">The sequence shown here is derived from an EMBL/GenBank/DDBJ whole genome shotgun (WGS) entry which is preliminary data.</text>
</comment>
<evidence type="ECO:0000256" key="5">
    <source>
        <dbReference type="ARBA" id="ARBA00022747"/>
    </source>
</evidence>
<dbReference type="InterPro" id="IPR018117">
    <property type="entry name" value="C5_DNA_meth_AS"/>
</dbReference>
<dbReference type="PANTHER" id="PTHR46098:SF1">
    <property type="entry name" value="TRNA (CYTOSINE(38)-C(5))-METHYLTRANSFERASE"/>
    <property type="match status" value="1"/>
</dbReference>
<dbReference type="InterPro" id="IPR029063">
    <property type="entry name" value="SAM-dependent_MTases_sf"/>
</dbReference>
<evidence type="ECO:0000256" key="3">
    <source>
        <dbReference type="ARBA" id="ARBA00022679"/>
    </source>
</evidence>
<feature type="active site" evidence="6">
    <location>
        <position position="82"/>
    </location>
</feature>
<evidence type="ECO:0000256" key="2">
    <source>
        <dbReference type="ARBA" id="ARBA00022603"/>
    </source>
</evidence>
<dbReference type="Pfam" id="PF00145">
    <property type="entry name" value="DNA_methylase"/>
    <property type="match status" value="3"/>
</dbReference>
<dbReference type="PATRIC" id="fig|1330534.3.peg.3034"/>
<reference evidence="7 8" key="1">
    <citation type="journal article" date="2013" name="Genome Announc.">
        <title>Draft Genome Sequence of the Cellulolytic Bacterium Clostridium papyrosolvens C7 (ATCC 700395).</title>
        <authorList>
            <person name="Zepeda V."/>
            <person name="Dassa B."/>
            <person name="Borovok I."/>
            <person name="Lamed R."/>
            <person name="Bayer E.A."/>
            <person name="Cate J.H."/>
        </authorList>
    </citation>
    <scope>NUCLEOTIDE SEQUENCE [LARGE SCALE GENOMIC DNA]</scope>
    <source>
        <strain evidence="7 8">C7</strain>
    </source>
</reference>
<evidence type="ECO:0000256" key="4">
    <source>
        <dbReference type="ARBA" id="ARBA00022691"/>
    </source>
</evidence>
<dbReference type="Gene3D" id="3.90.120.10">
    <property type="entry name" value="DNA Methylase, subunit A, domain 2"/>
    <property type="match status" value="1"/>
</dbReference>
<dbReference type="REBASE" id="70736">
    <property type="entry name" value="M.CpaC7ORF15310P"/>
</dbReference>
<dbReference type="AlphaFoldDB" id="U4QYH5"/>
<dbReference type="InterPro" id="IPR050750">
    <property type="entry name" value="C5-MTase"/>
</dbReference>
<dbReference type="PANTHER" id="PTHR46098">
    <property type="entry name" value="TRNA (CYTOSINE(38)-C(5))-METHYLTRANSFERASE"/>
    <property type="match status" value="1"/>
</dbReference>
<dbReference type="Gene3D" id="3.40.50.150">
    <property type="entry name" value="Vaccinia Virus protein VP39"/>
    <property type="match status" value="1"/>
</dbReference>
<evidence type="ECO:0000256" key="6">
    <source>
        <dbReference type="PROSITE-ProRule" id="PRU01016"/>
    </source>
</evidence>
<proteinExistence type="inferred from homology"/>
<dbReference type="EMBL" id="ATAY01000079">
    <property type="protein sequence ID" value="EPR09982.1"/>
    <property type="molecule type" value="Genomic_DNA"/>
</dbReference>
<evidence type="ECO:0000256" key="1">
    <source>
        <dbReference type="ARBA" id="ARBA00011975"/>
    </source>
</evidence>
<sequence length="519" mass="56402">MRTPPDVEGKLITIGSLFDGISGFPLAGERLGTKSIWASEIEPFPIKVSTIRFPDMKQVGDITKINVDELESVDIVTGGSPCQDLSVAGKRAGLAGTRSGLFMEQIRIIKELRNKNGKNSGTNGLIRPRFMVWENVPGAFSSNKGEDFRAVLEETARIADETVTIPKPPKGKWNTFGAIMGNGWSIAWRVLDAQYWGVPQRRRRIFLVADFGGQSAPEILFKREGLSRHITKGRKEGKGTATDVERSVGKASGADIYNYSLTGDKACTLNANSGSSPTHSGPSVLYESHPMDSRISGPLNVSPTVSVKFAKGCADTPLIQHIPLHSPCPTLDASYYKGTGERNGIERQVIAQKVYGADLSQKAEGICFKEEVATCVNTGTHGGHGNNVITYQKVTGPLMANSHPGSYTGQDAYNDMFVTSIDCINHKENMEVSGTLCSKNKPGYSLNYQNPVRVGYSVRRLTPLECERLQDYPDGWTDIPGASDSARYKALGNSVAVCCPEYVLEGIKEVIDREGEVND</sequence>
<accession>U4QYH5</accession>
<dbReference type="EC" id="2.1.1.37" evidence="1"/>
<evidence type="ECO:0000313" key="7">
    <source>
        <dbReference type="EMBL" id="EPR09982.1"/>
    </source>
</evidence>
<dbReference type="GO" id="GO:0032259">
    <property type="term" value="P:methylation"/>
    <property type="evidence" value="ECO:0007669"/>
    <property type="project" value="UniProtKB-KW"/>
</dbReference>
<comment type="similarity">
    <text evidence="6">Belongs to the class I-like SAM-binding methyltransferase superfamily. C5-methyltransferase family.</text>
</comment>
<dbReference type="PRINTS" id="PR00105">
    <property type="entry name" value="C5METTRFRASE"/>
</dbReference>
<dbReference type="Proteomes" id="UP000016860">
    <property type="component" value="Unassembled WGS sequence"/>
</dbReference>
<keyword evidence="5" id="KW-0680">Restriction system</keyword>
<dbReference type="GO" id="GO:0009307">
    <property type="term" value="P:DNA restriction-modification system"/>
    <property type="evidence" value="ECO:0007669"/>
    <property type="project" value="UniProtKB-KW"/>
</dbReference>
<keyword evidence="3 6" id="KW-0808">Transferase</keyword>
<dbReference type="PROSITE" id="PS51679">
    <property type="entry name" value="SAM_MT_C5"/>
    <property type="match status" value="1"/>
</dbReference>
<protein>
    <recommendedName>
        <fullName evidence="1">DNA (cytosine-5-)-methyltransferase</fullName>
        <ecNumber evidence="1">2.1.1.37</ecNumber>
    </recommendedName>
</protein>
<gene>
    <name evidence="7" type="ORF">L323_15310</name>
</gene>
<name>U4QYH5_9FIRM</name>
<dbReference type="PROSITE" id="PS00094">
    <property type="entry name" value="C5_MTASE_1"/>
    <property type="match status" value="1"/>
</dbReference>